<evidence type="ECO:0000256" key="4">
    <source>
        <dbReference type="ARBA" id="ARBA00035258"/>
    </source>
</evidence>
<dbReference type="InterPro" id="IPR000630">
    <property type="entry name" value="Ribosomal_uS8"/>
</dbReference>
<comment type="caution">
    <text evidence="7">The sequence shown here is derived from an EMBL/GenBank/DDBJ whole genome shotgun (WGS) entry which is preliminary data.</text>
</comment>
<keyword evidence="2 5" id="KW-0689">Ribosomal protein</keyword>
<dbReference type="GO" id="GO:1990904">
    <property type="term" value="C:ribonucleoprotein complex"/>
    <property type="evidence" value="ECO:0007669"/>
    <property type="project" value="UniProtKB-KW"/>
</dbReference>
<dbReference type="InterPro" id="IPR035987">
    <property type="entry name" value="Ribosomal_uS8_sf"/>
</dbReference>
<dbReference type="EMBL" id="MFEN01000068">
    <property type="protein sequence ID" value="OGE82587.1"/>
    <property type="molecule type" value="Genomic_DNA"/>
</dbReference>
<dbReference type="Pfam" id="PF00410">
    <property type="entry name" value="Ribosomal_S8"/>
    <property type="match status" value="1"/>
</dbReference>
<evidence type="ECO:0000256" key="2">
    <source>
        <dbReference type="ARBA" id="ARBA00022980"/>
    </source>
</evidence>
<name>A0A1F5NY47_9BACT</name>
<evidence type="ECO:0000256" key="1">
    <source>
        <dbReference type="ARBA" id="ARBA00006471"/>
    </source>
</evidence>
<dbReference type="SUPFAM" id="SSF56047">
    <property type="entry name" value="Ribosomal protein S8"/>
    <property type="match status" value="1"/>
</dbReference>
<accession>A0A1F5NY47</accession>
<evidence type="ECO:0000256" key="5">
    <source>
        <dbReference type="HAMAP-Rule" id="MF_01302"/>
    </source>
</evidence>
<dbReference type="InterPro" id="IPR047863">
    <property type="entry name" value="Ribosomal_uS8_CS"/>
</dbReference>
<sequence length="131" mass="13976">MITDPISDMLTQIRNAQAVKKTEVVIPYSKLKHSLAGALEKAGWLGNVSAEGEGAVKKLRVKLKYDGQGIGAISGLVRVSKPGQRIYSKAKTMPRSALGIGTSIVSTSHGLMTTEEARKAKVGGELICQIW</sequence>
<evidence type="ECO:0000313" key="7">
    <source>
        <dbReference type="EMBL" id="OGE82587.1"/>
    </source>
</evidence>
<dbReference type="HAMAP" id="MF_01302_B">
    <property type="entry name" value="Ribosomal_uS8_B"/>
    <property type="match status" value="1"/>
</dbReference>
<gene>
    <name evidence="5" type="primary">rpsH</name>
    <name evidence="7" type="ORF">A2846_00480</name>
</gene>
<evidence type="ECO:0000256" key="6">
    <source>
        <dbReference type="RuleBase" id="RU003660"/>
    </source>
</evidence>
<keyword evidence="5" id="KW-0694">RNA-binding</keyword>
<proteinExistence type="inferred from homology"/>
<comment type="function">
    <text evidence="5">One of the primary rRNA binding proteins, it binds directly to 16S rRNA central domain where it helps coordinate assembly of the platform of the 30S subunit.</text>
</comment>
<evidence type="ECO:0000313" key="8">
    <source>
        <dbReference type="Proteomes" id="UP000176339"/>
    </source>
</evidence>
<dbReference type="AlphaFoldDB" id="A0A1F5NY47"/>
<dbReference type="NCBIfam" id="NF001109">
    <property type="entry name" value="PRK00136.1"/>
    <property type="match status" value="1"/>
</dbReference>
<dbReference type="GO" id="GO:0019843">
    <property type="term" value="F:rRNA binding"/>
    <property type="evidence" value="ECO:0007669"/>
    <property type="project" value="UniProtKB-UniRule"/>
</dbReference>
<reference evidence="7 8" key="1">
    <citation type="journal article" date="2016" name="Nat. Commun.">
        <title>Thousands of microbial genomes shed light on interconnected biogeochemical processes in an aquifer system.</title>
        <authorList>
            <person name="Anantharaman K."/>
            <person name="Brown C.T."/>
            <person name="Hug L.A."/>
            <person name="Sharon I."/>
            <person name="Castelle C.J."/>
            <person name="Probst A.J."/>
            <person name="Thomas B.C."/>
            <person name="Singh A."/>
            <person name="Wilkins M.J."/>
            <person name="Karaoz U."/>
            <person name="Brodie E.L."/>
            <person name="Williams K.H."/>
            <person name="Hubbard S.S."/>
            <person name="Banfield J.F."/>
        </authorList>
    </citation>
    <scope>NUCLEOTIDE SEQUENCE [LARGE SCALE GENOMIC DNA]</scope>
</reference>
<dbReference type="GO" id="GO:0005840">
    <property type="term" value="C:ribosome"/>
    <property type="evidence" value="ECO:0007669"/>
    <property type="project" value="UniProtKB-KW"/>
</dbReference>
<protein>
    <recommendedName>
        <fullName evidence="4 5">Small ribosomal subunit protein uS8</fullName>
    </recommendedName>
</protein>
<dbReference type="GO" id="GO:0003735">
    <property type="term" value="F:structural constituent of ribosome"/>
    <property type="evidence" value="ECO:0007669"/>
    <property type="project" value="InterPro"/>
</dbReference>
<comment type="subunit">
    <text evidence="5">Part of the 30S ribosomal subunit. Contacts proteins S5 and S12.</text>
</comment>
<dbReference type="GO" id="GO:0006412">
    <property type="term" value="P:translation"/>
    <property type="evidence" value="ECO:0007669"/>
    <property type="project" value="UniProtKB-UniRule"/>
</dbReference>
<dbReference type="GO" id="GO:0005737">
    <property type="term" value="C:cytoplasm"/>
    <property type="evidence" value="ECO:0007669"/>
    <property type="project" value="UniProtKB-ARBA"/>
</dbReference>
<evidence type="ECO:0000256" key="3">
    <source>
        <dbReference type="ARBA" id="ARBA00023274"/>
    </source>
</evidence>
<dbReference type="PANTHER" id="PTHR11758">
    <property type="entry name" value="40S RIBOSOMAL PROTEIN S15A"/>
    <property type="match status" value="1"/>
</dbReference>
<dbReference type="Gene3D" id="3.30.1490.10">
    <property type="match status" value="1"/>
</dbReference>
<keyword evidence="3 5" id="KW-0687">Ribonucleoprotein</keyword>
<organism evidence="7 8">
    <name type="scientific">Candidatus Doudnabacteria bacterium RIFCSPHIGHO2_01_FULL_49_9</name>
    <dbReference type="NCBI Taxonomy" id="1817827"/>
    <lineage>
        <taxon>Bacteria</taxon>
        <taxon>Candidatus Doudnaibacteriota</taxon>
    </lineage>
</organism>
<dbReference type="Proteomes" id="UP000176339">
    <property type="component" value="Unassembled WGS sequence"/>
</dbReference>
<keyword evidence="5" id="KW-0699">rRNA-binding</keyword>
<comment type="similarity">
    <text evidence="1 5 6">Belongs to the universal ribosomal protein uS8 family.</text>
</comment>
<dbReference type="PROSITE" id="PS00053">
    <property type="entry name" value="RIBOSOMAL_S8"/>
    <property type="match status" value="1"/>
</dbReference>
<dbReference type="Gene3D" id="3.30.1370.30">
    <property type="match status" value="1"/>
</dbReference>
<dbReference type="FunFam" id="3.30.1490.10:FF:000001">
    <property type="entry name" value="30S ribosomal protein S8"/>
    <property type="match status" value="1"/>
</dbReference>